<dbReference type="SUPFAM" id="SSF103473">
    <property type="entry name" value="MFS general substrate transporter"/>
    <property type="match status" value="1"/>
</dbReference>
<dbReference type="InterPro" id="IPR036259">
    <property type="entry name" value="MFS_trans_sf"/>
</dbReference>
<feature type="transmembrane region" description="Helical" evidence="7">
    <location>
        <begin position="213"/>
        <end position="233"/>
    </location>
</feature>
<evidence type="ECO:0000313" key="10">
    <source>
        <dbReference type="Proteomes" id="UP000019384"/>
    </source>
</evidence>
<dbReference type="InterPro" id="IPR020846">
    <property type="entry name" value="MFS_dom"/>
</dbReference>
<dbReference type="Pfam" id="PF07690">
    <property type="entry name" value="MFS_1"/>
    <property type="match status" value="1"/>
</dbReference>
<dbReference type="GeneID" id="34523002"/>
<dbReference type="OrthoDB" id="440755at2759"/>
<sequence length="524" mass="56578">MSSAMFAPFFSLRKAVKPYISHPIFVFGVVSASQWLDNINVSIVTSMVMQIQQKYDVPYPVATWTFSAFSLCYASFIMIFGRIGDIVGHHYMYIGGMFFLGIFNIIAASVQNIYVVIVFRALQGIAASATIPSSYALVSNLFTGRASHIAISVLTILMTTSFGLGSVLGGAFALTSIGYRGAFYLVGGISLLVAFLGALCVEPASVKGESLKDLDHIGVVIMLSGSLLLVTGLTEGGDTWKSPSAYVPIIFGVLLLFLFFAWELHIMRKLKRFDSVQLLIPMETWAIPNVVPNLLVNGIGYANIFSIMLLSVEVFEYVALNSPVIAGLKGLTSAVGLFVASILATLTFGKVPPKYVAIIATTVYLASSIVISRLGYSTESWWRYGLPGLAISGLCQCFITFFLFNSVIVSAPLEIEGVVSGMGMTCVQLFIAISSAGTSSIVGDVELGMTPEIQKRIMVKYRHAFYFVIAASALNVVLSLFIKDMGLGSLKEKREGKLMGSDTEDSSEMEVEVSKHVSHSSDSV</sequence>
<dbReference type="Proteomes" id="UP000019384">
    <property type="component" value="Unassembled WGS sequence"/>
</dbReference>
<dbReference type="RefSeq" id="XP_022461614.1">
    <property type="nucleotide sequence ID" value="XM_022600674.1"/>
</dbReference>
<dbReference type="PANTHER" id="PTHR42718">
    <property type="entry name" value="MAJOR FACILITATOR SUPERFAMILY MULTIDRUG TRANSPORTER MFSC"/>
    <property type="match status" value="1"/>
</dbReference>
<reference evidence="9" key="1">
    <citation type="submission" date="2013-12" db="EMBL/GenBank/DDBJ databases">
        <authorList>
            <person name="Genoscope - CEA"/>
        </authorList>
    </citation>
    <scope>NUCLEOTIDE SEQUENCE</scope>
    <source>
        <strain evidence="9">CBS 1993</strain>
    </source>
</reference>
<feature type="transmembrane region" description="Helical" evidence="7">
    <location>
        <begin position="57"/>
        <end position="79"/>
    </location>
</feature>
<feature type="transmembrane region" description="Helical" evidence="7">
    <location>
        <begin position="355"/>
        <end position="376"/>
    </location>
</feature>
<feature type="transmembrane region" description="Helical" evidence="7">
    <location>
        <begin position="464"/>
        <end position="482"/>
    </location>
</feature>
<organism evidence="9 10">
    <name type="scientific">Kuraishia capsulata CBS 1993</name>
    <dbReference type="NCBI Taxonomy" id="1382522"/>
    <lineage>
        <taxon>Eukaryota</taxon>
        <taxon>Fungi</taxon>
        <taxon>Dikarya</taxon>
        <taxon>Ascomycota</taxon>
        <taxon>Saccharomycotina</taxon>
        <taxon>Pichiomycetes</taxon>
        <taxon>Pichiales</taxon>
        <taxon>Pichiaceae</taxon>
        <taxon>Kuraishia</taxon>
    </lineage>
</organism>
<dbReference type="AlphaFoldDB" id="W6MXX2"/>
<dbReference type="PANTHER" id="PTHR42718:SF9">
    <property type="entry name" value="MAJOR FACILITATOR SUPERFAMILY MULTIDRUG TRANSPORTER MFSC"/>
    <property type="match status" value="1"/>
</dbReference>
<comment type="subcellular location">
    <subcellularLocation>
        <location evidence="1">Membrane</location>
        <topology evidence="1">Multi-pass membrane protein</topology>
    </subcellularLocation>
</comment>
<dbReference type="GO" id="GO:0022857">
    <property type="term" value="F:transmembrane transporter activity"/>
    <property type="evidence" value="ECO:0007669"/>
    <property type="project" value="InterPro"/>
</dbReference>
<accession>W6MXX2</accession>
<dbReference type="Gene3D" id="1.20.1720.10">
    <property type="entry name" value="Multidrug resistance protein D"/>
    <property type="match status" value="1"/>
</dbReference>
<gene>
    <name evidence="9" type="ORF">KUCA_T00005623001</name>
</gene>
<feature type="transmembrane region" description="Helical" evidence="7">
    <location>
        <begin position="149"/>
        <end position="175"/>
    </location>
</feature>
<name>W6MXX2_9ASCO</name>
<protein>
    <recommendedName>
        <fullName evidence="8">Major facilitator superfamily (MFS) profile domain-containing protein</fullName>
    </recommendedName>
</protein>
<keyword evidence="3 7" id="KW-0812">Transmembrane</keyword>
<evidence type="ECO:0000256" key="6">
    <source>
        <dbReference type="SAM" id="MobiDB-lite"/>
    </source>
</evidence>
<feature type="transmembrane region" description="Helical" evidence="7">
    <location>
        <begin position="245"/>
        <end position="264"/>
    </location>
</feature>
<evidence type="ECO:0000256" key="4">
    <source>
        <dbReference type="ARBA" id="ARBA00022989"/>
    </source>
</evidence>
<feature type="transmembrane region" description="Helical" evidence="7">
    <location>
        <begin position="388"/>
        <end position="409"/>
    </location>
</feature>
<dbReference type="EMBL" id="HG793131">
    <property type="protein sequence ID" value="CDK29630.1"/>
    <property type="molecule type" value="Genomic_DNA"/>
</dbReference>
<dbReference type="STRING" id="1382522.W6MXX2"/>
<keyword evidence="4 7" id="KW-1133">Transmembrane helix</keyword>
<dbReference type="HOGENOM" id="CLU_000960_29_0_1"/>
<evidence type="ECO:0000256" key="3">
    <source>
        <dbReference type="ARBA" id="ARBA00022692"/>
    </source>
</evidence>
<proteinExistence type="predicted"/>
<evidence type="ECO:0000313" key="9">
    <source>
        <dbReference type="EMBL" id="CDK29630.1"/>
    </source>
</evidence>
<dbReference type="InterPro" id="IPR011701">
    <property type="entry name" value="MFS"/>
</dbReference>
<evidence type="ECO:0000256" key="7">
    <source>
        <dbReference type="SAM" id="Phobius"/>
    </source>
</evidence>
<feature type="transmembrane region" description="Helical" evidence="7">
    <location>
        <begin position="331"/>
        <end position="349"/>
    </location>
</feature>
<reference evidence="9" key="2">
    <citation type="submission" date="2014-02" db="EMBL/GenBank/DDBJ databases">
        <title>Complete DNA sequence of /Kuraishia capsulata/ illustrates novel genomic features among budding yeasts (/Saccharomycotina/).</title>
        <authorList>
            <person name="Morales L."/>
            <person name="Noel B."/>
            <person name="Porcel B."/>
            <person name="Marcet-Houben M."/>
            <person name="Hullo M-F."/>
            <person name="Sacerdot C."/>
            <person name="Tekaia F."/>
            <person name="Leh-Louis V."/>
            <person name="Despons L."/>
            <person name="Khanna V."/>
            <person name="Aury J-M."/>
            <person name="Barbe V."/>
            <person name="Couloux A."/>
            <person name="Labadie K."/>
            <person name="Pelletier E."/>
            <person name="Souciet J-L."/>
            <person name="Boekhout T."/>
            <person name="Gabaldon T."/>
            <person name="Wincker P."/>
            <person name="Dujon B."/>
        </authorList>
    </citation>
    <scope>NUCLEOTIDE SEQUENCE</scope>
    <source>
        <strain evidence="9">CBS 1993</strain>
    </source>
</reference>
<keyword evidence="5 7" id="KW-0472">Membrane</keyword>
<feature type="region of interest" description="Disordered" evidence="6">
    <location>
        <begin position="496"/>
        <end position="524"/>
    </location>
</feature>
<evidence type="ECO:0000256" key="5">
    <source>
        <dbReference type="ARBA" id="ARBA00023136"/>
    </source>
</evidence>
<keyword evidence="10" id="KW-1185">Reference proteome</keyword>
<dbReference type="PROSITE" id="PS50850">
    <property type="entry name" value="MFS"/>
    <property type="match status" value="1"/>
</dbReference>
<feature type="domain" description="Major facilitator superfamily (MFS) profile" evidence="8">
    <location>
        <begin position="26"/>
        <end position="487"/>
    </location>
</feature>
<keyword evidence="2" id="KW-0813">Transport</keyword>
<dbReference type="GO" id="GO:0016020">
    <property type="term" value="C:membrane"/>
    <property type="evidence" value="ECO:0007669"/>
    <property type="project" value="UniProtKB-SubCell"/>
</dbReference>
<feature type="compositionally biased region" description="Acidic residues" evidence="6">
    <location>
        <begin position="502"/>
        <end position="511"/>
    </location>
</feature>
<feature type="transmembrane region" description="Helical" evidence="7">
    <location>
        <begin position="91"/>
        <end position="107"/>
    </location>
</feature>
<evidence type="ECO:0000256" key="2">
    <source>
        <dbReference type="ARBA" id="ARBA00022448"/>
    </source>
</evidence>
<evidence type="ECO:0000259" key="8">
    <source>
        <dbReference type="PROSITE" id="PS50850"/>
    </source>
</evidence>
<feature type="transmembrane region" description="Helical" evidence="7">
    <location>
        <begin position="181"/>
        <end position="201"/>
    </location>
</feature>
<evidence type="ECO:0000256" key="1">
    <source>
        <dbReference type="ARBA" id="ARBA00004141"/>
    </source>
</evidence>